<dbReference type="PANTHER" id="PTHR35580:SF1">
    <property type="entry name" value="PHYTASE-LIKE DOMAIN-CONTAINING PROTEIN"/>
    <property type="match status" value="1"/>
</dbReference>
<evidence type="ECO:0000313" key="4">
    <source>
        <dbReference type="Proteomes" id="UP000622017"/>
    </source>
</evidence>
<organism evidence="3 4">
    <name type="scientific">Hymenobacter citatus</name>
    <dbReference type="NCBI Taxonomy" id="2763506"/>
    <lineage>
        <taxon>Bacteria</taxon>
        <taxon>Pseudomonadati</taxon>
        <taxon>Bacteroidota</taxon>
        <taxon>Cytophagia</taxon>
        <taxon>Cytophagales</taxon>
        <taxon>Hymenobacteraceae</taxon>
        <taxon>Hymenobacter</taxon>
    </lineage>
</organism>
<dbReference type="InterPro" id="IPR035986">
    <property type="entry name" value="PKD_dom_sf"/>
</dbReference>
<evidence type="ECO:0000259" key="2">
    <source>
        <dbReference type="PROSITE" id="PS50093"/>
    </source>
</evidence>
<dbReference type="EMBL" id="JACSCY010000010">
    <property type="protein sequence ID" value="MBC6611912.1"/>
    <property type="molecule type" value="Genomic_DNA"/>
</dbReference>
<reference evidence="3 4" key="1">
    <citation type="submission" date="2020-08" db="EMBL/GenBank/DDBJ databases">
        <title>Hymenobacter sp.</title>
        <authorList>
            <person name="Kim M.K."/>
        </authorList>
    </citation>
    <scope>NUCLEOTIDE SEQUENCE [LARGE SCALE GENOMIC DNA]</scope>
    <source>
        <strain evidence="3 4">BT507</strain>
    </source>
</reference>
<dbReference type="InterPro" id="IPR013783">
    <property type="entry name" value="Ig-like_fold"/>
</dbReference>
<dbReference type="InterPro" id="IPR052918">
    <property type="entry name" value="Motility_Chemotaxis_Reg"/>
</dbReference>
<dbReference type="Pfam" id="PF25778">
    <property type="entry name" value="DUF7948"/>
    <property type="match status" value="1"/>
</dbReference>
<feature type="domain" description="PKD" evidence="2">
    <location>
        <begin position="1183"/>
        <end position="1213"/>
    </location>
</feature>
<name>A0ABR7MLF3_9BACT</name>
<dbReference type="InterPro" id="IPR000601">
    <property type="entry name" value="PKD_dom"/>
</dbReference>
<evidence type="ECO:0000313" key="3">
    <source>
        <dbReference type="EMBL" id="MBC6611912.1"/>
    </source>
</evidence>
<feature type="chain" id="PRO_5045518174" evidence="1">
    <location>
        <begin position="23"/>
        <end position="1312"/>
    </location>
</feature>
<accession>A0ABR7MLF3</accession>
<dbReference type="Proteomes" id="UP000622017">
    <property type="component" value="Unassembled WGS sequence"/>
</dbReference>
<protein>
    <submittedName>
        <fullName evidence="3">Gliding motility-associated C-terminal domain-containing protein</fullName>
    </submittedName>
</protein>
<dbReference type="PANTHER" id="PTHR35580">
    <property type="entry name" value="CELL SURFACE GLYCOPROTEIN (S-LAYER PROTEIN)-LIKE PROTEIN"/>
    <property type="match status" value="1"/>
</dbReference>
<dbReference type="SUPFAM" id="SSF49299">
    <property type="entry name" value="PKD domain"/>
    <property type="match status" value="1"/>
</dbReference>
<proteinExistence type="predicted"/>
<dbReference type="Pfam" id="PF13585">
    <property type="entry name" value="CHU_C"/>
    <property type="match status" value="1"/>
</dbReference>
<keyword evidence="4" id="KW-1185">Reference proteome</keyword>
<gene>
    <name evidence="3" type="ORF">H8B15_13340</name>
</gene>
<comment type="caution">
    <text evidence="3">The sequence shown here is derived from an EMBL/GenBank/DDBJ whole genome shotgun (WGS) entry which is preliminary data.</text>
</comment>
<dbReference type="PROSITE" id="PS50093">
    <property type="entry name" value="PKD"/>
    <property type="match status" value="1"/>
</dbReference>
<dbReference type="Gene3D" id="2.60.40.10">
    <property type="entry name" value="Immunoglobulins"/>
    <property type="match status" value="1"/>
</dbReference>
<keyword evidence="1" id="KW-0732">Signal</keyword>
<feature type="signal peptide" evidence="1">
    <location>
        <begin position="1"/>
        <end position="22"/>
    </location>
</feature>
<evidence type="ECO:0000256" key="1">
    <source>
        <dbReference type="SAM" id="SignalP"/>
    </source>
</evidence>
<dbReference type="InterPro" id="IPR057708">
    <property type="entry name" value="DUF7948"/>
</dbReference>
<sequence length="1312" mass="139176">MFLKRIAACVLVGWLSMAAALAAAPTKILDFIENRGQWDTRARYAANLHQGRLFLEPDGLTYALFARNPLAHAHDDEAAPTAQRPTLAPTAAADQLAAHALRVRFAGASPQVQLRGEEVTGEVRNYMHGADPTHWASKVPSFRQVRYQQLWPGIDVHFYENAQQQLEYDFEVAPRADATVIQLRYEGADALRLRADGALLIQTSVGTLTELAPQAWQLDAAGQRQPVTCAYEVHNYTVTLRVGTYDHQRPLTIDPTVVFASFTGSTSDNWGFTATYDAQGNLYSGGIAFGPGYPTTTGAYNTTVGNVVDIALIKYNPAANGPAARVWATYLGGAKTEYPHSLVVNNLGELVMLGTTSSTDFPTTVGAYSRHFNGGTYVEPYSSSGALALPNGSDLVVTRFSADGTRLLGSTFLGGSGNDGILNPKETGLKLFHNYGDAFRGDILVDDANDIYLASYTGSPDFPIVNGFTRTYQGGTTDALVCKLNAGLTSLLWSSFLGGSEADAAYSLQLGARNDLYVCGGTTSPTLPATAGSLLPNAPGNIDAFVARISADGTTLNRTTYLGTASYDQAYFLQLDADGGVYTLGQSLGNYPVTAGRYTNPGSHQFIHKLNADLTNTEFSTVFGSGRPALDISPTAFLVDQCDRIYVSGYGGGAYISGSSTFGLPITANALQPTTDGRDFYLLQLSAGATKLEYATFYGGYNSSGEHVDGGTSRFDKRGVVYQAVCGGCGGSSNLPIPPGATTFSATNNSTNCNNFAFKFDFQPTAISAGPDATVCLSATSYRLTGHPAGGTWSGPGVVGSAAEGYRFVPTPALVGQNTLRYVVEGKGLCGGESSLQLTVTPGATVSFSPLPQSTYCLDYSYNGPPVGVPLTATPAGGTFSGPGVRDNKFFPASAGPGTHRLVYTAADSCRTQASQSVTVTAPPYIDAGYNATLCSDGVPVRLGGYPSGGTWTGPGVTGSESTGFFFTPTPQLVGSQVLTYTIQPASGCSASRQITLSVQATPSFSFPAFPAYCTTMPDVSLPQGATWYGPGVVYSYTISRYIFTPSFAGAGQHKIFYRVVGSFCESAVELTVLAPPTPRTDPDTVLCPGTTQPFRLRATPTGGTWSGTGVTADGLFTPPAGFTGSAVLTYTATNAACTSTTTRTIRVATPPTAQPSWQAQYCPENQEAPLRISFIGATPNATWDFGDGTQATGSATEHVYTTAGRYQPTVVLPYNNSLCRLPLTLPVVEVLPAFTPPNIFTPNHDRINDFFEVTTSCPPQLQIFSRWGAKVYESVAYHNDWDGGTQPDGIYYYLLRLIDGRTVKGWVEIRR</sequence>
<dbReference type="Pfam" id="PF18911">
    <property type="entry name" value="PKD_4"/>
    <property type="match status" value="1"/>
</dbReference>